<dbReference type="InterPro" id="IPR018357">
    <property type="entry name" value="Hexapep_transf_CS"/>
</dbReference>
<dbReference type="PROSITE" id="PS00101">
    <property type="entry name" value="HEXAPEP_TRANSFERASES"/>
    <property type="match status" value="1"/>
</dbReference>
<dbReference type="RefSeq" id="WP_307819926.1">
    <property type="nucleotide sequence ID" value="NZ_JAFBCL010000001.1"/>
</dbReference>
<evidence type="ECO:0000256" key="4">
    <source>
        <dbReference type="ARBA" id="ARBA00022605"/>
    </source>
</evidence>
<dbReference type="Gene3D" id="2.160.10.10">
    <property type="entry name" value="Hexapeptide repeat proteins"/>
    <property type="match status" value="1"/>
</dbReference>
<dbReference type="NCBIfam" id="NF041874">
    <property type="entry name" value="EPS_EpsC"/>
    <property type="match status" value="1"/>
</dbReference>
<sequence length="198" mass="21303">MLDDVIVAREKDPSLRGRRGVEVLVHPGVWALWAYRLAHRLHERGVPLLPRLISQLARVLTGVEIHPGAVIGRRCFIDHGTGVVIGETAELGDDVTIYHGVTLGSKGWWTDGDRVDKRHPTLGDRVVVGTGASILGPVTVGRDSVVGAHALVLRDVPAGSVVRAPRSEVDARSGVDARSEVGARVGRPPEHQVVEFCI</sequence>
<dbReference type="CDD" id="cd03354">
    <property type="entry name" value="LbH_SAT"/>
    <property type="match status" value="1"/>
</dbReference>
<dbReference type="SUPFAM" id="SSF51161">
    <property type="entry name" value="Trimeric LpxA-like enzymes"/>
    <property type="match status" value="1"/>
</dbReference>
<comment type="similarity">
    <text evidence="2">Belongs to the transferase hexapeptide repeat family.</text>
</comment>
<dbReference type="Pfam" id="PF00132">
    <property type="entry name" value="Hexapep"/>
    <property type="match status" value="1"/>
</dbReference>
<dbReference type="InterPro" id="IPR045304">
    <property type="entry name" value="LbH_SAT"/>
</dbReference>
<evidence type="ECO:0000256" key="6">
    <source>
        <dbReference type="ARBA" id="ARBA00022737"/>
    </source>
</evidence>
<evidence type="ECO:0000256" key="7">
    <source>
        <dbReference type="ARBA" id="ARBA00023192"/>
    </source>
</evidence>
<keyword evidence="8 10" id="KW-0012">Acyltransferase</keyword>
<reference evidence="10 11" key="1">
    <citation type="submission" date="2021-01" db="EMBL/GenBank/DDBJ databases">
        <title>Sequencing the genomes of 1000 actinobacteria strains.</title>
        <authorList>
            <person name="Klenk H.-P."/>
        </authorList>
    </citation>
    <scope>NUCLEOTIDE SEQUENCE [LARGE SCALE GENOMIC DNA]</scope>
    <source>
        <strain evidence="10 11">DSM 44581</strain>
    </source>
</reference>
<comment type="pathway">
    <text evidence="1">Amino-acid biosynthesis; L-cysteine biosynthesis; L-cysteine from L-serine: step 1/2.</text>
</comment>
<comment type="catalytic activity">
    <reaction evidence="9">
        <text>L-serine + acetyl-CoA = O-acetyl-L-serine + CoA</text>
        <dbReference type="Rhea" id="RHEA:24560"/>
        <dbReference type="ChEBI" id="CHEBI:33384"/>
        <dbReference type="ChEBI" id="CHEBI:57287"/>
        <dbReference type="ChEBI" id="CHEBI:57288"/>
        <dbReference type="ChEBI" id="CHEBI:58340"/>
        <dbReference type="EC" id="2.3.1.30"/>
    </reaction>
</comment>
<protein>
    <recommendedName>
        <fullName evidence="3">serine O-acetyltransferase</fullName>
        <ecNumber evidence="3">2.3.1.30</ecNumber>
    </recommendedName>
</protein>
<dbReference type="InterPro" id="IPR053376">
    <property type="entry name" value="Serine_acetyltransferase"/>
</dbReference>
<comment type="caution">
    <text evidence="10">The sequence shown here is derived from an EMBL/GenBank/DDBJ whole genome shotgun (WGS) entry which is preliminary data.</text>
</comment>
<keyword evidence="5 10" id="KW-0808">Transferase</keyword>
<dbReference type="InterPro" id="IPR042122">
    <property type="entry name" value="Ser_AcTrfase_N_sf"/>
</dbReference>
<dbReference type="Gene3D" id="1.10.3130.10">
    <property type="entry name" value="serine acetyltransferase, domain 1"/>
    <property type="match status" value="1"/>
</dbReference>
<accession>A0ABS2SH28</accession>
<dbReference type="InterPro" id="IPR001451">
    <property type="entry name" value="Hexapep"/>
</dbReference>
<dbReference type="EMBL" id="JAFBCL010000001">
    <property type="protein sequence ID" value="MBM7814598.1"/>
    <property type="molecule type" value="Genomic_DNA"/>
</dbReference>
<evidence type="ECO:0000313" key="11">
    <source>
        <dbReference type="Proteomes" id="UP001195724"/>
    </source>
</evidence>
<evidence type="ECO:0000256" key="5">
    <source>
        <dbReference type="ARBA" id="ARBA00022679"/>
    </source>
</evidence>
<evidence type="ECO:0000256" key="9">
    <source>
        <dbReference type="ARBA" id="ARBA00049486"/>
    </source>
</evidence>
<proteinExistence type="inferred from homology"/>
<keyword evidence="4" id="KW-0028">Amino-acid biosynthesis</keyword>
<evidence type="ECO:0000256" key="8">
    <source>
        <dbReference type="ARBA" id="ARBA00023315"/>
    </source>
</evidence>
<dbReference type="EC" id="2.3.1.30" evidence="3"/>
<dbReference type="PANTHER" id="PTHR42811">
    <property type="entry name" value="SERINE ACETYLTRANSFERASE"/>
    <property type="match status" value="1"/>
</dbReference>
<keyword evidence="7" id="KW-0198">Cysteine biosynthesis</keyword>
<dbReference type="GO" id="GO:0009001">
    <property type="term" value="F:serine O-acetyltransferase activity"/>
    <property type="evidence" value="ECO:0007669"/>
    <property type="project" value="UniProtKB-EC"/>
</dbReference>
<organism evidence="10 11">
    <name type="scientific">Saccharothrix algeriensis</name>
    <dbReference type="NCBI Taxonomy" id="173560"/>
    <lineage>
        <taxon>Bacteria</taxon>
        <taxon>Bacillati</taxon>
        <taxon>Actinomycetota</taxon>
        <taxon>Actinomycetes</taxon>
        <taxon>Pseudonocardiales</taxon>
        <taxon>Pseudonocardiaceae</taxon>
        <taxon>Saccharothrix</taxon>
    </lineage>
</organism>
<name>A0ABS2SH28_9PSEU</name>
<evidence type="ECO:0000313" key="10">
    <source>
        <dbReference type="EMBL" id="MBM7814598.1"/>
    </source>
</evidence>
<evidence type="ECO:0000256" key="2">
    <source>
        <dbReference type="ARBA" id="ARBA00007274"/>
    </source>
</evidence>
<dbReference type="InterPro" id="IPR011004">
    <property type="entry name" value="Trimer_LpxA-like_sf"/>
</dbReference>
<keyword evidence="6" id="KW-0677">Repeat</keyword>
<keyword evidence="11" id="KW-1185">Reference proteome</keyword>
<evidence type="ECO:0000256" key="1">
    <source>
        <dbReference type="ARBA" id="ARBA00004876"/>
    </source>
</evidence>
<evidence type="ECO:0000256" key="3">
    <source>
        <dbReference type="ARBA" id="ARBA00013266"/>
    </source>
</evidence>
<dbReference type="Proteomes" id="UP001195724">
    <property type="component" value="Unassembled WGS sequence"/>
</dbReference>
<gene>
    <name evidence="10" type="ORF">JOE68_005463</name>
</gene>